<dbReference type="Gene3D" id="3.40.50.2000">
    <property type="entry name" value="Glycogen Phosphorylase B"/>
    <property type="match status" value="2"/>
</dbReference>
<sequence>MHARPSPADRPADPSSDPLADPLAASLAGTSVVFLSWRDTSNPEGGGAERYLEKMAAGLVARGCEVTVFCAAHAAAPPEQVVDGVRFVRRGTKLSVYLEGMRALRRGDLGDPDVVVDVQNGLPFFSRLVTRAPVVVLVHHVHREQWPVVYPGLVGRVGWWIERRLAPRLYHRSQYVAVSRATARELRALGVRGPRVAVVHNGTDPWVPVDPGPSPRPLVAVVGRVVPHKQVEHAVDAVVALREEVPGLHLSVVGSGWWEAQLAEHVAAVGADDLVTLEGHVTEERKHEVYERAWVLALPSLKEGWGLVIGEAGMHATPTVAYRSAGGTQESVEDGDSGLLVDDQTAFTDALRSVLTDDALRERLGEGARRVSRTYTWEAAQQAFALVLLAAVEGRHVESQDPEVVADVRPRRSRARRGGTGADPLARARRALDARRGRRSR</sequence>
<evidence type="ECO:0000313" key="7">
    <source>
        <dbReference type="Proteomes" id="UP001482520"/>
    </source>
</evidence>
<feature type="region of interest" description="Disordered" evidence="3">
    <location>
        <begin position="399"/>
        <end position="441"/>
    </location>
</feature>
<evidence type="ECO:0000313" key="6">
    <source>
        <dbReference type="EMBL" id="MEQ7846581.1"/>
    </source>
</evidence>
<keyword evidence="7" id="KW-1185">Reference proteome</keyword>
<dbReference type="RefSeq" id="WP_349803938.1">
    <property type="nucleotide sequence ID" value="NZ_JBEGDP010000003.1"/>
</dbReference>
<dbReference type="InterPro" id="IPR028098">
    <property type="entry name" value="Glyco_trans_4-like_N"/>
</dbReference>
<gene>
    <name evidence="6" type="ORF">V6R90_04760</name>
</gene>
<evidence type="ECO:0000259" key="4">
    <source>
        <dbReference type="Pfam" id="PF00534"/>
    </source>
</evidence>
<dbReference type="EMBL" id="JBEGDP010000003">
    <property type="protein sequence ID" value="MEQ7846581.1"/>
    <property type="molecule type" value="Genomic_DNA"/>
</dbReference>
<dbReference type="Proteomes" id="UP001482520">
    <property type="component" value="Unassembled WGS sequence"/>
</dbReference>
<protein>
    <submittedName>
        <fullName evidence="6">Glycosyltransferase family 4 protein</fullName>
        <ecNumber evidence="6">2.4.-.-</ecNumber>
    </submittedName>
</protein>
<evidence type="ECO:0000256" key="2">
    <source>
        <dbReference type="ARBA" id="ARBA00022679"/>
    </source>
</evidence>
<dbReference type="CDD" id="cd03801">
    <property type="entry name" value="GT4_PimA-like"/>
    <property type="match status" value="1"/>
</dbReference>
<dbReference type="Pfam" id="PF13439">
    <property type="entry name" value="Glyco_transf_4"/>
    <property type="match status" value="1"/>
</dbReference>
<proteinExistence type="predicted"/>
<dbReference type="GO" id="GO:0016757">
    <property type="term" value="F:glycosyltransferase activity"/>
    <property type="evidence" value="ECO:0007669"/>
    <property type="project" value="UniProtKB-KW"/>
</dbReference>
<dbReference type="PANTHER" id="PTHR45947:SF3">
    <property type="entry name" value="SULFOQUINOVOSYL TRANSFERASE SQD2"/>
    <property type="match status" value="1"/>
</dbReference>
<dbReference type="InterPro" id="IPR001296">
    <property type="entry name" value="Glyco_trans_1"/>
</dbReference>
<evidence type="ECO:0000259" key="5">
    <source>
        <dbReference type="Pfam" id="PF13439"/>
    </source>
</evidence>
<dbReference type="SUPFAM" id="SSF53756">
    <property type="entry name" value="UDP-Glycosyltransferase/glycogen phosphorylase"/>
    <property type="match status" value="1"/>
</dbReference>
<feature type="domain" description="Glycosyltransferase subfamily 4-like N-terminal" evidence="5">
    <location>
        <begin position="46"/>
        <end position="205"/>
    </location>
</feature>
<name>A0ABV1NVP3_9ACTN</name>
<reference evidence="6 7" key="1">
    <citation type="submission" date="2024-02" db="EMBL/GenBank/DDBJ databases">
        <title>Full genome sequence of Nocardioides kribbensis.</title>
        <authorList>
            <person name="Poletto B.L."/>
            <person name="Silva G."/>
            <person name="Galante D."/>
            <person name="Campos K.R."/>
            <person name="Santos M.B.N."/>
            <person name="Sacchi C.T."/>
        </authorList>
    </citation>
    <scope>NUCLEOTIDE SEQUENCE [LARGE SCALE GENOMIC DNA]</scope>
    <source>
        <strain evidence="6 7">O4R</strain>
    </source>
</reference>
<dbReference type="PANTHER" id="PTHR45947">
    <property type="entry name" value="SULFOQUINOVOSYL TRANSFERASE SQD2"/>
    <property type="match status" value="1"/>
</dbReference>
<keyword evidence="2 6" id="KW-0808">Transferase</keyword>
<dbReference type="Pfam" id="PF00534">
    <property type="entry name" value="Glycos_transf_1"/>
    <property type="match status" value="1"/>
</dbReference>
<feature type="domain" description="Glycosyl transferase family 1" evidence="4">
    <location>
        <begin position="214"/>
        <end position="370"/>
    </location>
</feature>
<evidence type="ECO:0000256" key="1">
    <source>
        <dbReference type="ARBA" id="ARBA00022676"/>
    </source>
</evidence>
<dbReference type="InterPro" id="IPR050194">
    <property type="entry name" value="Glycosyltransferase_grp1"/>
</dbReference>
<evidence type="ECO:0000256" key="3">
    <source>
        <dbReference type="SAM" id="MobiDB-lite"/>
    </source>
</evidence>
<comment type="caution">
    <text evidence="6">The sequence shown here is derived from an EMBL/GenBank/DDBJ whole genome shotgun (WGS) entry which is preliminary data.</text>
</comment>
<feature type="region of interest" description="Disordered" evidence="3">
    <location>
        <begin position="1"/>
        <end position="21"/>
    </location>
</feature>
<organism evidence="6 7">
    <name type="scientific">Nocardioides kribbensis</name>
    <dbReference type="NCBI Taxonomy" id="305517"/>
    <lineage>
        <taxon>Bacteria</taxon>
        <taxon>Bacillati</taxon>
        <taxon>Actinomycetota</taxon>
        <taxon>Actinomycetes</taxon>
        <taxon>Propionibacteriales</taxon>
        <taxon>Nocardioidaceae</taxon>
        <taxon>Nocardioides</taxon>
    </lineage>
</organism>
<keyword evidence="1 6" id="KW-0328">Glycosyltransferase</keyword>
<accession>A0ABV1NVP3</accession>
<dbReference type="EC" id="2.4.-.-" evidence="6"/>